<dbReference type="PANTHER" id="PTHR31973">
    <property type="entry name" value="POLYPROTEIN, PUTATIVE-RELATED"/>
    <property type="match status" value="1"/>
</dbReference>
<reference evidence="7 8" key="1">
    <citation type="journal article" date="2018" name="PLoS Genet.">
        <title>Population sequencing reveals clonal diversity and ancestral inbreeding in the grapevine cultivar Chardonnay.</title>
        <authorList>
            <person name="Roach M.J."/>
            <person name="Johnson D.L."/>
            <person name="Bohlmann J."/>
            <person name="van Vuuren H.J."/>
            <person name="Jones S.J."/>
            <person name="Pretorius I.S."/>
            <person name="Schmidt S.A."/>
            <person name="Borneman A.R."/>
        </authorList>
    </citation>
    <scope>NUCLEOTIDE SEQUENCE [LARGE SCALE GENOMIC DNA]</scope>
    <source>
        <strain evidence="8">cv. Chardonnay</strain>
        <tissue evidence="7">Leaf</tissue>
    </source>
</reference>
<keyword evidence="3" id="KW-0862">Zinc</keyword>
<evidence type="ECO:0000256" key="4">
    <source>
        <dbReference type="PROSITE-ProRule" id="PRU00325"/>
    </source>
</evidence>
<evidence type="ECO:0000256" key="3">
    <source>
        <dbReference type="ARBA" id="ARBA00022833"/>
    </source>
</evidence>
<dbReference type="InterPro" id="IPR007527">
    <property type="entry name" value="Znf_SWIM"/>
</dbReference>
<dbReference type="PROSITE" id="PS50966">
    <property type="entry name" value="ZF_SWIM"/>
    <property type="match status" value="1"/>
</dbReference>
<feature type="compositionally biased region" description="Basic and acidic residues" evidence="5">
    <location>
        <begin position="152"/>
        <end position="164"/>
    </location>
</feature>
<dbReference type="InterPro" id="IPR004332">
    <property type="entry name" value="Transposase_MuDR"/>
</dbReference>
<evidence type="ECO:0000256" key="1">
    <source>
        <dbReference type="ARBA" id="ARBA00022723"/>
    </source>
</evidence>
<proteinExistence type="predicted"/>
<evidence type="ECO:0000259" key="6">
    <source>
        <dbReference type="PROSITE" id="PS50966"/>
    </source>
</evidence>
<feature type="compositionally biased region" description="Acidic residues" evidence="5">
    <location>
        <begin position="134"/>
        <end position="150"/>
    </location>
</feature>
<keyword evidence="2 4" id="KW-0863">Zinc-finger</keyword>
<dbReference type="Pfam" id="PF04434">
    <property type="entry name" value="SWIM"/>
    <property type="match status" value="1"/>
</dbReference>
<dbReference type="InterPro" id="IPR006564">
    <property type="entry name" value="Znf_PMZ"/>
</dbReference>
<dbReference type="EMBL" id="QGNW01001056">
    <property type="protein sequence ID" value="RVW57383.1"/>
    <property type="molecule type" value="Genomic_DNA"/>
</dbReference>
<protein>
    <recommendedName>
        <fullName evidence="6">SWIM-type domain-containing protein</fullName>
    </recommendedName>
</protein>
<comment type="caution">
    <text evidence="7">The sequence shown here is derived from an EMBL/GenBank/DDBJ whole genome shotgun (WGS) entry which is preliminary data.</text>
</comment>
<accession>A0A438FBL4</accession>
<sequence>MVRTQTDVDYVGDRVVVEHIDVPLGTTYEQLLKMIYSVTDINKEHFRLILSCKYPMKKRNKFQPCPVKNDSGVARMLEMHNRFGMDEVELFVEQVPIDLQMNSPLGNCMPLLLGENDGTSNVQNSFTVEHRSEEDEEDEEGTQCDDDSVGAEDIHNDDNQDREASSPFLAVREAIEREQMRYVAVDGEGCNLSNNPDTEDLDDPIELSPMQYHLAPSPQFENVENIGHVVSSEWTPWGNTLMGHPTGEFIVGQIFNSKGDLQHAVKMYSINSHQEYIVLSSTKKLLVLRCKKAEQSQCAWRLRATVVKGTSLFEINKYSGPYTCVNPCMNQDHHQLDSNMIAAHIEGMIKTQFTLSVAAIQASVVERFGYHISYTKASKGKEQANPGCVVISKTFPGNMRNEEKSSNSKEGLCVISDRHPGIMAAFADVYLGWSEPNAYHRICMRHLASNFMTHFKDKCLKQLLCRAALETKVEKFNMHMETIGRINQDALSWLEAIPFEKWALSHDGGRRYGIMTTNMSEVFNSVLKGARSFPIIAFVQLTFYRVNSYFAVRREHGASRLASGEQYTPYVDAKINANVVKAGSHEVVLYDHFQGLFHVKASRGSKKTSSGGRTHRVNLREHVCTCGKTLIYGFPCSHILAACHFRSIDFRSFVQHYYTIQSYFSTWAPLFNPIHNEYEWPPYVGPVIVPADSMKRVSGGRPKSTRLHNEMDVREGKTSVTCGLCKQSGHNRRSCPNKNMGAGPS</sequence>
<organism evidence="7 8">
    <name type="scientific">Vitis vinifera</name>
    <name type="common">Grape</name>
    <dbReference type="NCBI Taxonomy" id="29760"/>
    <lineage>
        <taxon>Eukaryota</taxon>
        <taxon>Viridiplantae</taxon>
        <taxon>Streptophyta</taxon>
        <taxon>Embryophyta</taxon>
        <taxon>Tracheophyta</taxon>
        <taxon>Spermatophyta</taxon>
        <taxon>Magnoliopsida</taxon>
        <taxon>eudicotyledons</taxon>
        <taxon>Gunneridae</taxon>
        <taxon>Pentapetalae</taxon>
        <taxon>rosids</taxon>
        <taxon>Vitales</taxon>
        <taxon>Vitaceae</taxon>
        <taxon>Viteae</taxon>
        <taxon>Vitis</taxon>
    </lineage>
</organism>
<evidence type="ECO:0000313" key="7">
    <source>
        <dbReference type="EMBL" id="RVW57383.1"/>
    </source>
</evidence>
<name>A0A438FBL4_VITVI</name>
<dbReference type="Proteomes" id="UP000288805">
    <property type="component" value="Unassembled WGS sequence"/>
</dbReference>
<keyword evidence="1" id="KW-0479">Metal-binding</keyword>
<dbReference type="Pfam" id="PF03108">
    <property type="entry name" value="DBD_Tnp_Mut"/>
    <property type="match status" value="1"/>
</dbReference>
<dbReference type="PANTHER" id="PTHR31973:SF195">
    <property type="entry name" value="MUDR FAMILY TRANSPOSASE"/>
    <property type="match status" value="1"/>
</dbReference>
<evidence type="ECO:0000256" key="5">
    <source>
        <dbReference type="SAM" id="MobiDB-lite"/>
    </source>
</evidence>
<feature type="region of interest" description="Disordered" evidence="5">
    <location>
        <begin position="128"/>
        <end position="167"/>
    </location>
</feature>
<feature type="domain" description="SWIM-type" evidence="6">
    <location>
        <begin position="615"/>
        <end position="647"/>
    </location>
</feature>
<gene>
    <name evidence="7" type="ORF">CK203_089563</name>
</gene>
<dbReference type="GO" id="GO:0008270">
    <property type="term" value="F:zinc ion binding"/>
    <property type="evidence" value="ECO:0007669"/>
    <property type="project" value="UniProtKB-KW"/>
</dbReference>
<evidence type="ECO:0000256" key="2">
    <source>
        <dbReference type="ARBA" id="ARBA00022771"/>
    </source>
</evidence>
<dbReference type="SMART" id="SM00575">
    <property type="entry name" value="ZnF_PMZ"/>
    <property type="match status" value="1"/>
</dbReference>
<evidence type="ECO:0000313" key="8">
    <source>
        <dbReference type="Proteomes" id="UP000288805"/>
    </source>
</evidence>
<dbReference type="AlphaFoldDB" id="A0A438FBL4"/>